<dbReference type="Gene3D" id="3.30.9.10">
    <property type="entry name" value="D-Amino Acid Oxidase, subunit A, domain 2"/>
    <property type="match status" value="1"/>
</dbReference>
<dbReference type="Gene3D" id="3.50.50.60">
    <property type="entry name" value="FAD/NAD(P)-binding domain"/>
    <property type="match status" value="2"/>
</dbReference>
<dbReference type="InterPro" id="IPR006076">
    <property type="entry name" value="FAD-dep_OxRdtase"/>
</dbReference>
<dbReference type="Proteomes" id="UP001165160">
    <property type="component" value="Unassembled WGS sequence"/>
</dbReference>
<protein>
    <recommendedName>
        <fullName evidence="2">FAD dependent oxidoreductase domain-containing protein</fullName>
    </recommendedName>
</protein>
<evidence type="ECO:0000256" key="1">
    <source>
        <dbReference type="ARBA" id="ARBA00023002"/>
    </source>
</evidence>
<evidence type="ECO:0000313" key="4">
    <source>
        <dbReference type="Proteomes" id="UP001165160"/>
    </source>
</evidence>
<dbReference type="InterPro" id="IPR036188">
    <property type="entry name" value="FAD/NAD-bd_sf"/>
</dbReference>
<evidence type="ECO:0000259" key="2">
    <source>
        <dbReference type="Pfam" id="PF01266"/>
    </source>
</evidence>
<dbReference type="PANTHER" id="PTHR13847:SF289">
    <property type="entry name" value="GLYCINE OXIDASE"/>
    <property type="match status" value="1"/>
</dbReference>
<dbReference type="PANTHER" id="PTHR13847">
    <property type="entry name" value="SARCOSINE DEHYDROGENASE-RELATED"/>
    <property type="match status" value="1"/>
</dbReference>
<accession>A0A9W7CER3</accession>
<dbReference type="AlphaFoldDB" id="A0A9W7CER3"/>
<reference evidence="4" key="1">
    <citation type="journal article" date="2023" name="Commun. Biol.">
        <title>Genome analysis of Parmales, the sister group of diatoms, reveals the evolutionary specialization of diatoms from phago-mixotrophs to photoautotrophs.</title>
        <authorList>
            <person name="Ban H."/>
            <person name="Sato S."/>
            <person name="Yoshikawa S."/>
            <person name="Yamada K."/>
            <person name="Nakamura Y."/>
            <person name="Ichinomiya M."/>
            <person name="Sato N."/>
            <person name="Blanc-Mathieu R."/>
            <person name="Endo H."/>
            <person name="Kuwata A."/>
            <person name="Ogata H."/>
        </authorList>
    </citation>
    <scope>NUCLEOTIDE SEQUENCE [LARGE SCALE GENOMIC DNA]</scope>
    <source>
        <strain evidence="4">NIES 3699</strain>
    </source>
</reference>
<name>A0A9W7CER3_9STRA</name>
<organism evidence="3 4">
    <name type="scientific">Triparma verrucosa</name>
    <dbReference type="NCBI Taxonomy" id="1606542"/>
    <lineage>
        <taxon>Eukaryota</taxon>
        <taxon>Sar</taxon>
        <taxon>Stramenopiles</taxon>
        <taxon>Ochrophyta</taxon>
        <taxon>Bolidophyceae</taxon>
        <taxon>Parmales</taxon>
        <taxon>Triparmaceae</taxon>
        <taxon>Triparma</taxon>
    </lineage>
</organism>
<sequence length="433" mass="46477">MISRSLVRLQQKHVVVGGGIAGLTTAFNLLAQSCEDLVTLVEKAPDVAQGASSKNGGLLCPSLDYPWTNNSVVDIYDLNNGILPRAITSPKTSPVRFRPSSLTNTSVLDFGMNWVGRAQNSEPIGALMQYSMGLYKNEPQFAGLDFDQGLAKGTLIDGNLDERDSSGDIKKFCIGLKDILLKEHGGVGGRFRILTNKRIGKAVTEGDEVVELRVRDENLGTMSSVVGDSFVVAAGTGSKGIVGDIGVACPTVPVKGYLLTFSSTTEVTCNMKLPNKMFVAPMGVDEEGGKFIYRCSGLAEFGGAEMGVDWEGKERIVGDTDRAALDQMRGVVCEDFADVQVIDEDYGFRCLAPDDVPLIGRTKYQNLYLNTGHGSKGWTMGAGSGKLCAQLILGMQTDLDPSWYDPLRFQARKDFGLLGGGAEFGQKAKLQNA</sequence>
<feature type="domain" description="FAD dependent oxidoreductase" evidence="2">
    <location>
        <begin position="14"/>
        <end position="391"/>
    </location>
</feature>
<evidence type="ECO:0000313" key="3">
    <source>
        <dbReference type="EMBL" id="GMI08597.1"/>
    </source>
</evidence>
<comment type="caution">
    <text evidence="3">The sequence shown here is derived from an EMBL/GenBank/DDBJ whole genome shotgun (WGS) entry which is preliminary data.</text>
</comment>
<dbReference type="EMBL" id="BRXX01000384">
    <property type="protein sequence ID" value="GMI08597.1"/>
    <property type="molecule type" value="Genomic_DNA"/>
</dbReference>
<proteinExistence type="predicted"/>
<dbReference type="GO" id="GO:0016491">
    <property type="term" value="F:oxidoreductase activity"/>
    <property type="evidence" value="ECO:0007669"/>
    <property type="project" value="UniProtKB-KW"/>
</dbReference>
<dbReference type="Pfam" id="PF01266">
    <property type="entry name" value="DAO"/>
    <property type="match status" value="1"/>
</dbReference>
<gene>
    <name evidence="3" type="ORF">TrVE_jg11326</name>
</gene>
<dbReference type="PROSITE" id="PS51257">
    <property type="entry name" value="PROKAR_LIPOPROTEIN"/>
    <property type="match status" value="1"/>
</dbReference>
<keyword evidence="4" id="KW-1185">Reference proteome</keyword>
<dbReference type="GO" id="GO:0005737">
    <property type="term" value="C:cytoplasm"/>
    <property type="evidence" value="ECO:0007669"/>
    <property type="project" value="TreeGrafter"/>
</dbReference>
<keyword evidence="1" id="KW-0560">Oxidoreductase</keyword>
<dbReference type="SUPFAM" id="SSF51905">
    <property type="entry name" value="FAD/NAD(P)-binding domain"/>
    <property type="match status" value="1"/>
</dbReference>